<dbReference type="Gene3D" id="3.40.710.10">
    <property type="entry name" value="DD-peptidase/beta-lactamase superfamily"/>
    <property type="match status" value="1"/>
</dbReference>
<feature type="signal peptide" evidence="1">
    <location>
        <begin position="1"/>
        <end position="17"/>
    </location>
</feature>
<comment type="caution">
    <text evidence="3">The sequence shown here is derived from an EMBL/GenBank/DDBJ whole genome shotgun (WGS) entry which is preliminary data.</text>
</comment>
<evidence type="ECO:0000259" key="2">
    <source>
        <dbReference type="Pfam" id="PF00144"/>
    </source>
</evidence>
<evidence type="ECO:0000313" key="3">
    <source>
        <dbReference type="EMBL" id="CAL1543161.1"/>
    </source>
</evidence>
<dbReference type="AlphaFoldDB" id="A0AAV2I9C6"/>
<keyword evidence="1" id="KW-0732">Signal</keyword>
<feature type="chain" id="PRO_5043943077" description="Beta-lactamase-related domain-containing protein" evidence="1">
    <location>
        <begin position="18"/>
        <end position="243"/>
    </location>
</feature>
<reference evidence="3 4" key="1">
    <citation type="submission" date="2024-04" db="EMBL/GenBank/DDBJ databases">
        <authorList>
            <consortium name="Genoscope - CEA"/>
            <person name="William W."/>
        </authorList>
    </citation>
    <scope>NUCLEOTIDE SEQUENCE [LARGE SCALE GENOMIC DNA]</scope>
</reference>
<dbReference type="PANTHER" id="PTHR43319:SF3">
    <property type="entry name" value="BETA-LACTAMASE-RELATED DOMAIN-CONTAINING PROTEIN"/>
    <property type="match status" value="1"/>
</dbReference>
<organism evidence="3 4">
    <name type="scientific">Lymnaea stagnalis</name>
    <name type="common">Great pond snail</name>
    <name type="synonym">Helix stagnalis</name>
    <dbReference type="NCBI Taxonomy" id="6523"/>
    <lineage>
        <taxon>Eukaryota</taxon>
        <taxon>Metazoa</taxon>
        <taxon>Spiralia</taxon>
        <taxon>Lophotrochozoa</taxon>
        <taxon>Mollusca</taxon>
        <taxon>Gastropoda</taxon>
        <taxon>Heterobranchia</taxon>
        <taxon>Euthyneura</taxon>
        <taxon>Panpulmonata</taxon>
        <taxon>Hygrophila</taxon>
        <taxon>Lymnaeoidea</taxon>
        <taxon>Lymnaeidae</taxon>
        <taxon>Lymnaea</taxon>
    </lineage>
</organism>
<keyword evidence="4" id="KW-1185">Reference proteome</keyword>
<evidence type="ECO:0000313" key="4">
    <source>
        <dbReference type="Proteomes" id="UP001497497"/>
    </source>
</evidence>
<dbReference type="InterPro" id="IPR012338">
    <property type="entry name" value="Beta-lactam/transpept-like"/>
</dbReference>
<sequence length="243" mass="27484">MALSWSMVKGISAIVVAKLVDMGLLDYQKEVYHYWPQFAAQNKKNITVEMLMSHQAGLIGLEEKITFYDYRDDWSKVENLLAIQAPKWPAGSAVGYHGLTLGMYADALVRKVDPQHRNLSVFFQDEIARPFDIEYYIGLPLEQYHRFARYKAASFWEQRFSYMDLFELTFNPYFQTALGFMDGGGEKALNNPELLSIGMPSGNGIGTARSIAKLYDFIANRGSIKGKQLLSPGVVEALMQPIT</sequence>
<dbReference type="Pfam" id="PF00144">
    <property type="entry name" value="Beta-lactamase"/>
    <property type="match status" value="1"/>
</dbReference>
<feature type="non-terminal residue" evidence="3">
    <location>
        <position position="243"/>
    </location>
</feature>
<proteinExistence type="predicted"/>
<dbReference type="Proteomes" id="UP001497497">
    <property type="component" value="Unassembled WGS sequence"/>
</dbReference>
<feature type="domain" description="Beta-lactamase-related" evidence="2">
    <location>
        <begin position="5"/>
        <end position="229"/>
    </location>
</feature>
<name>A0AAV2I9C6_LYMST</name>
<dbReference type="InterPro" id="IPR001466">
    <property type="entry name" value="Beta-lactam-related"/>
</dbReference>
<dbReference type="InterPro" id="IPR052907">
    <property type="entry name" value="Beta-lactamase/esterase"/>
</dbReference>
<accession>A0AAV2I9C6</accession>
<gene>
    <name evidence="3" type="ORF">GSLYS_00016695001</name>
</gene>
<dbReference type="SUPFAM" id="SSF56601">
    <property type="entry name" value="beta-lactamase/transpeptidase-like"/>
    <property type="match status" value="1"/>
</dbReference>
<dbReference type="PANTHER" id="PTHR43319">
    <property type="entry name" value="BETA-LACTAMASE-RELATED"/>
    <property type="match status" value="1"/>
</dbReference>
<protein>
    <recommendedName>
        <fullName evidence="2">Beta-lactamase-related domain-containing protein</fullName>
    </recommendedName>
</protein>
<dbReference type="EMBL" id="CAXITT010000529">
    <property type="protein sequence ID" value="CAL1543161.1"/>
    <property type="molecule type" value="Genomic_DNA"/>
</dbReference>
<evidence type="ECO:0000256" key="1">
    <source>
        <dbReference type="SAM" id="SignalP"/>
    </source>
</evidence>